<dbReference type="RefSeq" id="WP_170111037.1">
    <property type="nucleotide sequence ID" value="NZ_PVUE01000008.1"/>
</dbReference>
<name>A0A2T0ZZ90_9ACTN</name>
<sequence length="50" mass="5551">MATIANKWQARRANAKGRRQLQKAITGAGSDTVRLELLAIATRNNQSLMR</sequence>
<evidence type="ECO:0000313" key="1">
    <source>
        <dbReference type="EMBL" id="PRZ41676.1"/>
    </source>
</evidence>
<dbReference type="Proteomes" id="UP000237752">
    <property type="component" value="Unassembled WGS sequence"/>
</dbReference>
<keyword evidence="2" id="KW-1185">Reference proteome</keyword>
<reference evidence="1 2" key="1">
    <citation type="submission" date="2018-03" db="EMBL/GenBank/DDBJ databases">
        <title>Genomic Encyclopedia of Archaeal and Bacterial Type Strains, Phase II (KMG-II): from individual species to whole genera.</title>
        <authorList>
            <person name="Goeker M."/>
        </authorList>
    </citation>
    <scope>NUCLEOTIDE SEQUENCE [LARGE SCALE GENOMIC DNA]</scope>
    <source>
        <strain evidence="1 2">DSM 100065</strain>
    </source>
</reference>
<gene>
    <name evidence="1" type="ORF">CLV47_10835</name>
</gene>
<accession>A0A2T0ZZ90</accession>
<protein>
    <submittedName>
        <fullName evidence="1">Uncharacterized protein</fullName>
    </submittedName>
</protein>
<dbReference type="EMBL" id="PVUE01000008">
    <property type="protein sequence ID" value="PRZ41676.1"/>
    <property type="molecule type" value="Genomic_DNA"/>
</dbReference>
<comment type="caution">
    <text evidence="1">The sequence shown here is derived from an EMBL/GenBank/DDBJ whole genome shotgun (WGS) entry which is preliminary data.</text>
</comment>
<organism evidence="1 2">
    <name type="scientific">Antricoccus suffuscus</name>
    <dbReference type="NCBI Taxonomy" id="1629062"/>
    <lineage>
        <taxon>Bacteria</taxon>
        <taxon>Bacillati</taxon>
        <taxon>Actinomycetota</taxon>
        <taxon>Actinomycetes</taxon>
        <taxon>Geodermatophilales</taxon>
        <taxon>Antricoccaceae</taxon>
        <taxon>Antricoccus</taxon>
    </lineage>
</organism>
<dbReference type="AlphaFoldDB" id="A0A2T0ZZ90"/>
<proteinExistence type="predicted"/>
<evidence type="ECO:0000313" key="2">
    <source>
        <dbReference type="Proteomes" id="UP000237752"/>
    </source>
</evidence>